<feature type="domain" description="Multidrug resistance protein MdtA-like barrel-sandwich hybrid" evidence="7">
    <location>
        <begin position="67"/>
        <end position="280"/>
    </location>
</feature>
<feature type="transmembrane region" description="Helical" evidence="6">
    <location>
        <begin position="26"/>
        <end position="46"/>
    </location>
</feature>
<organism evidence="9 10">
    <name type="scientific">Stella humosa</name>
    <dbReference type="NCBI Taxonomy" id="94"/>
    <lineage>
        <taxon>Bacteria</taxon>
        <taxon>Pseudomonadati</taxon>
        <taxon>Pseudomonadota</taxon>
        <taxon>Alphaproteobacteria</taxon>
        <taxon>Rhodospirillales</taxon>
        <taxon>Stellaceae</taxon>
        <taxon>Stella</taxon>
    </lineage>
</organism>
<feature type="domain" description="YknX-like beta-barrel" evidence="8">
    <location>
        <begin position="287"/>
        <end position="373"/>
    </location>
</feature>
<dbReference type="InterPro" id="IPR058625">
    <property type="entry name" value="MdtA-like_BSH"/>
</dbReference>
<dbReference type="Pfam" id="PF25917">
    <property type="entry name" value="BSH_RND"/>
    <property type="match status" value="1"/>
</dbReference>
<name>A0A3N1KYQ0_9PROT</name>
<dbReference type="Gene3D" id="2.40.30.170">
    <property type="match status" value="1"/>
</dbReference>
<proteinExistence type="predicted"/>
<feature type="coiled-coil region" evidence="5">
    <location>
        <begin position="212"/>
        <end position="239"/>
    </location>
</feature>
<dbReference type="AlphaFoldDB" id="A0A3N1KYQ0"/>
<dbReference type="PANTHER" id="PTHR30386:SF26">
    <property type="entry name" value="TRANSPORT PROTEIN COMB"/>
    <property type="match status" value="1"/>
</dbReference>
<sequence length="380" mass="42036">MNDIAPDLKLGTATRVADPRQRRKRLLIGIVVVATAALIAFAANWVHDRTVHVYETDARIVADMTVISSRVAGLLVELAVEEGDRIAKGQVLARVDARDGQFQLQQLAAEQAGFAAERARAEAEIRLIEERTQTRADSERAQVQALQAVLAARGSELALAREEYQRGEQLVQARVMAQRDWDRVRTAFFQAQHASARAQADVAGARAKQAEVETERLQIGMLQQEIERLRHREAEVTARLGRVRTDVEDRTIRSPVDGVVDRRFMRPGEFVDAGQRIVMVHDPRDVRIEANIRETQIGRLAAGQAVDIKVDAYPGKTVVGRVTRIGSTATSNFALLPTPNPSGNFTKVTQRLPVRIDIETKDILLSPGMMVEVVVDVGGR</sequence>
<dbReference type="SUPFAM" id="SSF111369">
    <property type="entry name" value="HlyD-like secretion proteins"/>
    <property type="match status" value="2"/>
</dbReference>
<evidence type="ECO:0000256" key="4">
    <source>
        <dbReference type="ARBA" id="ARBA00023136"/>
    </source>
</evidence>
<keyword evidence="4 6" id="KW-0472">Membrane</keyword>
<evidence type="ECO:0000313" key="9">
    <source>
        <dbReference type="EMBL" id="ROP84287.1"/>
    </source>
</evidence>
<keyword evidence="5" id="KW-0175">Coiled coil</keyword>
<dbReference type="EMBL" id="RJKX01000015">
    <property type="protein sequence ID" value="ROP84287.1"/>
    <property type="molecule type" value="Genomic_DNA"/>
</dbReference>
<keyword evidence="3 6" id="KW-1133">Transmembrane helix</keyword>
<evidence type="ECO:0000313" key="10">
    <source>
        <dbReference type="Proteomes" id="UP000278222"/>
    </source>
</evidence>
<dbReference type="RefSeq" id="WP_123692100.1">
    <property type="nucleotide sequence ID" value="NZ_AP019700.1"/>
</dbReference>
<gene>
    <name evidence="9" type="ORF">EDC65_3637</name>
</gene>
<dbReference type="GO" id="GO:0055085">
    <property type="term" value="P:transmembrane transport"/>
    <property type="evidence" value="ECO:0007669"/>
    <property type="project" value="InterPro"/>
</dbReference>
<evidence type="ECO:0000256" key="2">
    <source>
        <dbReference type="ARBA" id="ARBA00022692"/>
    </source>
</evidence>
<evidence type="ECO:0000256" key="3">
    <source>
        <dbReference type="ARBA" id="ARBA00022989"/>
    </source>
</evidence>
<evidence type="ECO:0000256" key="5">
    <source>
        <dbReference type="SAM" id="Coils"/>
    </source>
</evidence>
<dbReference type="Gene3D" id="2.40.50.100">
    <property type="match status" value="1"/>
</dbReference>
<dbReference type="Proteomes" id="UP000278222">
    <property type="component" value="Unassembled WGS sequence"/>
</dbReference>
<dbReference type="Gene3D" id="1.10.287.470">
    <property type="entry name" value="Helix hairpin bin"/>
    <property type="match status" value="1"/>
</dbReference>
<keyword evidence="2 6" id="KW-0812">Transmembrane</keyword>
<dbReference type="InterPro" id="IPR058636">
    <property type="entry name" value="Beta-barrel_YknX"/>
</dbReference>
<comment type="caution">
    <text evidence="9">The sequence shown here is derived from an EMBL/GenBank/DDBJ whole genome shotgun (WGS) entry which is preliminary data.</text>
</comment>
<evidence type="ECO:0000259" key="7">
    <source>
        <dbReference type="Pfam" id="PF25917"/>
    </source>
</evidence>
<dbReference type="PANTHER" id="PTHR30386">
    <property type="entry name" value="MEMBRANE FUSION SUBUNIT OF EMRAB-TOLC MULTIDRUG EFFLUX PUMP"/>
    <property type="match status" value="1"/>
</dbReference>
<evidence type="ECO:0000259" key="8">
    <source>
        <dbReference type="Pfam" id="PF25990"/>
    </source>
</evidence>
<evidence type="ECO:0000256" key="6">
    <source>
        <dbReference type="SAM" id="Phobius"/>
    </source>
</evidence>
<comment type="subcellular location">
    <subcellularLocation>
        <location evidence="1">Membrane</location>
        <topology evidence="1">Single-pass membrane protein</topology>
    </subcellularLocation>
</comment>
<dbReference type="PRINTS" id="PR01490">
    <property type="entry name" value="RTXTOXIND"/>
</dbReference>
<protein>
    <submittedName>
        <fullName evidence="9">Membrane fusion protein (Multidrug efflux system)</fullName>
    </submittedName>
</protein>
<dbReference type="OrthoDB" id="9811754at2"/>
<reference evidence="9 10" key="1">
    <citation type="submission" date="2018-11" db="EMBL/GenBank/DDBJ databases">
        <title>Genomic Encyclopedia of Type Strains, Phase IV (KMG-IV): sequencing the most valuable type-strain genomes for metagenomic binning, comparative biology and taxonomic classification.</title>
        <authorList>
            <person name="Goeker M."/>
        </authorList>
    </citation>
    <scope>NUCLEOTIDE SEQUENCE [LARGE SCALE GENOMIC DNA]</scope>
    <source>
        <strain evidence="9 10">DSM 5900</strain>
    </source>
</reference>
<dbReference type="Pfam" id="PF25990">
    <property type="entry name" value="Beta-barrel_YknX"/>
    <property type="match status" value="1"/>
</dbReference>
<accession>A0A3N1KYQ0</accession>
<keyword evidence="10" id="KW-1185">Reference proteome</keyword>
<dbReference type="InterPro" id="IPR050739">
    <property type="entry name" value="MFP"/>
</dbReference>
<dbReference type="GO" id="GO:0016020">
    <property type="term" value="C:membrane"/>
    <property type="evidence" value="ECO:0007669"/>
    <property type="project" value="UniProtKB-SubCell"/>
</dbReference>
<evidence type="ECO:0000256" key="1">
    <source>
        <dbReference type="ARBA" id="ARBA00004167"/>
    </source>
</evidence>